<name>A0AAN8PLV5_POLSC</name>
<evidence type="ECO:0000313" key="10">
    <source>
        <dbReference type="EMBL" id="KAK6638556.1"/>
    </source>
</evidence>
<keyword evidence="2" id="KW-0507">mRNA processing</keyword>
<feature type="domain" description="K Homology" evidence="9">
    <location>
        <begin position="147"/>
        <end position="221"/>
    </location>
</feature>
<evidence type="ECO:0000256" key="1">
    <source>
        <dbReference type="ARBA" id="ARBA00004123"/>
    </source>
</evidence>
<dbReference type="InterPro" id="IPR047275">
    <property type="entry name" value="KH-I_NOVA_rpt1"/>
</dbReference>
<keyword evidence="5" id="KW-0508">mRNA splicing</keyword>
<comment type="subcellular location">
    <subcellularLocation>
        <location evidence="1">Nucleus</location>
    </subcellularLocation>
</comment>
<dbReference type="PANTHER" id="PTHR10288">
    <property type="entry name" value="KH DOMAIN CONTAINING RNA BINDING PROTEIN"/>
    <property type="match status" value="1"/>
</dbReference>
<dbReference type="GO" id="GO:0008380">
    <property type="term" value="P:RNA splicing"/>
    <property type="evidence" value="ECO:0007669"/>
    <property type="project" value="UniProtKB-KW"/>
</dbReference>
<gene>
    <name evidence="10" type="ORF">RUM43_006823</name>
</gene>
<evidence type="ECO:0000256" key="2">
    <source>
        <dbReference type="ARBA" id="ARBA00022664"/>
    </source>
</evidence>
<dbReference type="InterPro" id="IPR004088">
    <property type="entry name" value="KH_dom_type_1"/>
</dbReference>
<dbReference type="Proteomes" id="UP001372834">
    <property type="component" value="Unassembled WGS sequence"/>
</dbReference>
<dbReference type="SMART" id="SM00322">
    <property type="entry name" value="KH"/>
    <property type="match status" value="3"/>
</dbReference>
<comment type="caution">
    <text evidence="10">The sequence shown here is derived from an EMBL/GenBank/DDBJ whole genome shotgun (WGS) entry which is preliminary data.</text>
</comment>
<dbReference type="EMBL" id="JAWJWE010000003">
    <property type="protein sequence ID" value="KAK6638556.1"/>
    <property type="molecule type" value="Genomic_DNA"/>
</dbReference>
<reference evidence="10 11" key="1">
    <citation type="submission" date="2023-10" db="EMBL/GenBank/DDBJ databases">
        <title>Genomes of two closely related lineages of the louse Polyplax serrata with different host specificities.</title>
        <authorList>
            <person name="Martinu J."/>
            <person name="Tarabai H."/>
            <person name="Stefka J."/>
            <person name="Hypsa V."/>
        </authorList>
    </citation>
    <scope>NUCLEOTIDE SEQUENCE [LARGE SCALE GENOMIC DNA]</scope>
    <source>
        <strain evidence="10">HR10_N</strain>
    </source>
</reference>
<dbReference type="CDD" id="cd22435">
    <property type="entry name" value="KH-I_NOVA_rpt1"/>
    <property type="match status" value="1"/>
</dbReference>
<keyword evidence="4 7" id="KW-0694">RNA-binding</keyword>
<dbReference type="GO" id="GO:0006397">
    <property type="term" value="P:mRNA processing"/>
    <property type="evidence" value="ECO:0007669"/>
    <property type="project" value="UniProtKB-KW"/>
</dbReference>
<feature type="domain" description="K Homology" evidence="9">
    <location>
        <begin position="434"/>
        <end position="507"/>
    </location>
</feature>
<evidence type="ECO:0000259" key="9">
    <source>
        <dbReference type="SMART" id="SM00322"/>
    </source>
</evidence>
<sequence length="523" mass="55432">MWPAQQMMAADSGMETCTSPEITDSRKRPLDGDIENGGKKRSHYGGGGDGVVYHLKVLVPCVAAGAIIGKGGETIAQLQKDTGARMKMSKANDFYPCTTERVCLVTGSVEAIMSVMSFIMDKIKEKPDLTPKPNTVSDLEFKLSADRSKQVKILIPNSTAGMIIGKGGNYIKQIKEESGSYIQLSQKSNDASLQLQERCVTIVGELENNKKAIAKLLAKVVEDPQSGSCLNVSYADISGPVANFNPTGSPYANSTSPDYCSTTSLTSAVAPMLVNGAGLTFFLNFTSPTTSSNHTLTTQLIESVKVALRGSGYSEQATTEIITAMTTLDRFGILRMVLGLTPASTTHTALFTSQYLVDSTPTVNGTAGGMFGAIGTVGTAPAPRATERFGDTFDPFRPQPGTTSPITINNNSFGLGSALSPHAPTLSPSHPDKESKKIEIEINEVIVGAILGPGGRALIEIQHMSGAAIQISKKGTFAPGTRNRIVTITGSQSAITTAHHLIQQKINEEEAKRARQSALSILQ</sequence>
<organism evidence="10 11">
    <name type="scientific">Polyplax serrata</name>
    <name type="common">Common mouse louse</name>
    <dbReference type="NCBI Taxonomy" id="468196"/>
    <lineage>
        <taxon>Eukaryota</taxon>
        <taxon>Metazoa</taxon>
        <taxon>Ecdysozoa</taxon>
        <taxon>Arthropoda</taxon>
        <taxon>Hexapoda</taxon>
        <taxon>Insecta</taxon>
        <taxon>Pterygota</taxon>
        <taxon>Neoptera</taxon>
        <taxon>Paraneoptera</taxon>
        <taxon>Psocodea</taxon>
        <taxon>Troctomorpha</taxon>
        <taxon>Phthiraptera</taxon>
        <taxon>Anoplura</taxon>
        <taxon>Polyplacidae</taxon>
        <taxon>Polyplax</taxon>
    </lineage>
</organism>
<evidence type="ECO:0000256" key="6">
    <source>
        <dbReference type="ARBA" id="ARBA00023242"/>
    </source>
</evidence>
<dbReference type="GO" id="GO:0005634">
    <property type="term" value="C:nucleus"/>
    <property type="evidence" value="ECO:0007669"/>
    <property type="project" value="UniProtKB-SubCell"/>
</dbReference>
<dbReference type="SUPFAM" id="SSF54791">
    <property type="entry name" value="Eukaryotic type KH-domain (KH-domain type I)"/>
    <property type="match status" value="3"/>
</dbReference>
<dbReference type="FunFam" id="3.30.1370.10:FF:000022">
    <property type="entry name" value="RNA-binding protein Nova-1 isoform 1"/>
    <property type="match status" value="1"/>
</dbReference>
<dbReference type="GO" id="GO:0010468">
    <property type="term" value="P:regulation of gene expression"/>
    <property type="evidence" value="ECO:0007669"/>
    <property type="project" value="UniProtKB-ARBA"/>
</dbReference>
<dbReference type="CDD" id="cd09031">
    <property type="entry name" value="KH-I_NOVA_rpt3"/>
    <property type="match status" value="1"/>
</dbReference>
<dbReference type="GO" id="GO:0003723">
    <property type="term" value="F:RNA binding"/>
    <property type="evidence" value="ECO:0007669"/>
    <property type="project" value="UniProtKB-UniRule"/>
</dbReference>
<accession>A0AAN8PLV5</accession>
<keyword evidence="3" id="KW-0677">Repeat</keyword>
<proteinExistence type="predicted"/>
<dbReference type="InterPro" id="IPR047276">
    <property type="entry name" value="KH-I_NOVA_rpt2"/>
</dbReference>
<feature type="domain" description="K Homology" evidence="9">
    <location>
        <begin position="51"/>
        <end position="124"/>
    </location>
</feature>
<evidence type="ECO:0000256" key="3">
    <source>
        <dbReference type="ARBA" id="ARBA00022737"/>
    </source>
</evidence>
<dbReference type="CDD" id="cd22436">
    <property type="entry name" value="KH-I_NOVA_rpt2"/>
    <property type="match status" value="1"/>
</dbReference>
<dbReference type="InterPro" id="IPR004087">
    <property type="entry name" value="KH_dom"/>
</dbReference>
<protein>
    <recommendedName>
        <fullName evidence="9">K Homology domain-containing protein</fullName>
    </recommendedName>
</protein>
<dbReference type="InterPro" id="IPR047274">
    <property type="entry name" value="KH-I_NOVA_rpt3"/>
</dbReference>
<dbReference type="Pfam" id="PF00013">
    <property type="entry name" value="KH_1"/>
    <property type="match status" value="3"/>
</dbReference>
<dbReference type="PROSITE" id="PS50084">
    <property type="entry name" value="KH_TYPE_1"/>
    <property type="match status" value="3"/>
</dbReference>
<feature type="region of interest" description="Disordered" evidence="8">
    <location>
        <begin position="411"/>
        <end position="434"/>
    </location>
</feature>
<feature type="region of interest" description="Disordered" evidence="8">
    <location>
        <begin position="1"/>
        <end position="42"/>
    </location>
</feature>
<dbReference type="Gene3D" id="3.30.1370.10">
    <property type="entry name" value="K Homology domain, type 1"/>
    <property type="match status" value="3"/>
</dbReference>
<evidence type="ECO:0000313" key="11">
    <source>
        <dbReference type="Proteomes" id="UP001372834"/>
    </source>
</evidence>
<dbReference type="InterPro" id="IPR036612">
    <property type="entry name" value="KH_dom_type_1_sf"/>
</dbReference>
<keyword evidence="6" id="KW-0539">Nucleus</keyword>
<dbReference type="AlphaFoldDB" id="A0AAN8PLV5"/>
<evidence type="ECO:0000256" key="4">
    <source>
        <dbReference type="ARBA" id="ARBA00022884"/>
    </source>
</evidence>
<evidence type="ECO:0000256" key="8">
    <source>
        <dbReference type="SAM" id="MobiDB-lite"/>
    </source>
</evidence>
<evidence type="ECO:0000256" key="5">
    <source>
        <dbReference type="ARBA" id="ARBA00023187"/>
    </source>
</evidence>
<evidence type="ECO:0000256" key="7">
    <source>
        <dbReference type="PROSITE-ProRule" id="PRU00117"/>
    </source>
</evidence>